<protein>
    <submittedName>
        <fullName evidence="1">CDP-glycerol--glycerophosphate glycerophosphotransferase</fullName>
    </submittedName>
</protein>
<dbReference type="InterPro" id="IPR043148">
    <property type="entry name" value="TagF_C"/>
</dbReference>
<organism evidence="1 2">
    <name type="scientific">Phycicoccus flavus</name>
    <dbReference type="NCBI Taxonomy" id="2502783"/>
    <lineage>
        <taxon>Bacteria</taxon>
        <taxon>Bacillati</taxon>
        <taxon>Actinomycetota</taxon>
        <taxon>Actinomycetes</taxon>
        <taxon>Micrococcales</taxon>
        <taxon>Intrasporangiaceae</taxon>
        <taxon>Phycicoccus</taxon>
    </lineage>
</organism>
<keyword evidence="2" id="KW-1185">Reference proteome</keyword>
<name>A0A8T6R6U3_9MICO</name>
<evidence type="ECO:0000313" key="2">
    <source>
        <dbReference type="Proteomes" id="UP000287866"/>
    </source>
</evidence>
<comment type="caution">
    <text evidence="1">The sequence shown here is derived from an EMBL/GenBank/DDBJ whole genome shotgun (WGS) entry which is preliminary data.</text>
</comment>
<dbReference type="Pfam" id="PF04464">
    <property type="entry name" value="Glyphos_transf"/>
    <property type="match status" value="1"/>
</dbReference>
<dbReference type="AlphaFoldDB" id="A0A8T6R6U3"/>
<proteinExistence type="predicted"/>
<sequence>MRVLAGRHPLAVVTTDPETAVALAAECPLPVLWHRSVGETEAFMEGRRIGAVFYVNQNVTNFRMMRHRRPAHVFVNHGESDKDYMASNQLKAYDYTFVAGQAAVERIEARLVDFDAGRHLVRVGRPQVDFPGHAPDLPDDGRTVVLYAPTWEGDRPSMAYSSVRSHGPAMLRALLATGRHRVVYRPHPRTGVSDPLYARAHAELVAQVARAEESDPGARHVVDTDAAYGWQLAAADACVTDVSAVAFDFLATGKPLVLTAPSSPQALVDEGGLAGMLTPLAAREAGRVVERLDAELSGGAREDHARIVERYFGDTTPGAATDRFVAASSEIIGSRLALYPEPVRR</sequence>
<accession>A0A8T6R6U3</accession>
<dbReference type="Proteomes" id="UP000287866">
    <property type="component" value="Unassembled WGS sequence"/>
</dbReference>
<evidence type="ECO:0000313" key="1">
    <source>
        <dbReference type="EMBL" id="NHA70188.1"/>
    </source>
</evidence>
<dbReference type="GO" id="GO:0016020">
    <property type="term" value="C:membrane"/>
    <property type="evidence" value="ECO:0007669"/>
    <property type="project" value="InterPro"/>
</dbReference>
<reference evidence="1" key="1">
    <citation type="submission" date="2020-03" db="EMBL/GenBank/DDBJ databases">
        <title>Phycicoccus flavus sp. nov., a novel endophytic actinobacterium isolated from branch of Kandelia candel.</title>
        <authorList>
            <person name="Tuo L."/>
        </authorList>
    </citation>
    <scope>NUCLEOTIDE SEQUENCE</scope>
    <source>
        <strain evidence="1">CMS6Z-2</strain>
    </source>
</reference>
<dbReference type="Gene3D" id="3.40.50.12580">
    <property type="match status" value="1"/>
</dbReference>
<dbReference type="GO" id="GO:0047355">
    <property type="term" value="F:CDP-glycerol glycerophosphotransferase activity"/>
    <property type="evidence" value="ECO:0007669"/>
    <property type="project" value="InterPro"/>
</dbReference>
<gene>
    <name evidence="1" type="ORF">EPD83_019335</name>
</gene>
<dbReference type="SUPFAM" id="SSF53756">
    <property type="entry name" value="UDP-Glycosyltransferase/glycogen phosphorylase"/>
    <property type="match status" value="1"/>
</dbReference>
<dbReference type="EMBL" id="SAYU02000106">
    <property type="protein sequence ID" value="NHA70188.1"/>
    <property type="molecule type" value="Genomic_DNA"/>
</dbReference>
<dbReference type="InterPro" id="IPR007554">
    <property type="entry name" value="Glycerophosphate_synth"/>
</dbReference>